<keyword evidence="1" id="KW-1185">Reference proteome</keyword>
<dbReference type="STRING" id="6313.A0A0K0CYJ7"/>
<proteinExistence type="predicted"/>
<sequence length="106" mass="11719">MATNRESGDGRKITKKDILGEAEEKLAALSLEPNRPIMAANTAAGTFGTPFHVQTNVFGVKLEDSISIWRYDVAVFAEIKGKRAVFFTKKSRDEYVSFVFKSISTA</sequence>
<dbReference type="AlphaFoldDB" id="A0A0K0CYJ7"/>
<evidence type="ECO:0000313" key="2">
    <source>
        <dbReference type="WBParaSite" id="ACAC_0000272401-mRNA-1"/>
    </source>
</evidence>
<evidence type="ECO:0000313" key="1">
    <source>
        <dbReference type="Proteomes" id="UP000035642"/>
    </source>
</evidence>
<accession>A0A0K0CYJ7</accession>
<protein>
    <submittedName>
        <fullName evidence="2">BPH_3 domain-containing protein</fullName>
    </submittedName>
</protein>
<reference evidence="1" key="1">
    <citation type="submission" date="2012-09" db="EMBL/GenBank/DDBJ databases">
        <authorList>
            <person name="Martin A.A."/>
        </authorList>
    </citation>
    <scope>NUCLEOTIDE SEQUENCE</scope>
</reference>
<reference evidence="2" key="2">
    <citation type="submission" date="2017-02" db="UniProtKB">
        <authorList>
            <consortium name="WormBaseParasite"/>
        </authorList>
    </citation>
    <scope>IDENTIFICATION</scope>
</reference>
<name>A0A0K0CYJ7_ANGCA</name>
<dbReference type="WBParaSite" id="ACAC_0000272401-mRNA-1">
    <property type="protein sequence ID" value="ACAC_0000272401-mRNA-1"/>
    <property type="gene ID" value="ACAC_0000272401"/>
</dbReference>
<organism evidence="1 2">
    <name type="scientific">Angiostrongylus cantonensis</name>
    <name type="common">Rat lungworm</name>
    <dbReference type="NCBI Taxonomy" id="6313"/>
    <lineage>
        <taxon>Eukaryota</taxon>
        <taxon>Metazoa</taxon>
        <taxon>Ecdysozoa</taxon>
        <taxon>Nematoda</taxon>
        <taxon>Chromadorea</taxon>
        <taxon>Rhabditida</taxon>
        <taxon>Rhabditina</taxon>
        <taxon>Rhabditomorpha</taxon>
        <taxon>Strongyloidea</taxon>
        <taxon>Metastrongylidae</taxon>
        <taxon>Angiostrongylus</taxon>
    </lineage>
</organism>
<dbReference type="Proteomes" id="UP000035642">
    <property type="component" value="Unassembled WGS sequence"/>
</dbReference>